<gene>
    <name evidence="8" type="ORF">TSPGSL018_13110</name>
</gene>
<keyword evidence="3 7" id="KW-1133">Transmembrane helix</keyword>
<organism evidence="8">
    <name type="scientific">Tetraselmis sp. GSL018</name>
    <dbReference type="NCBI Taxonomy" id="582737"/>
    <lineage>
        <taxon>Eukaryota</taxon>
        <taxon>Viridiplantae</taxon>
        <taxon>Chlorophyta</taxon>
        <taxon>core chlorophytes</taxon>
        <taxon>Chlorodendrophyceae</taxon>
        <taxon>Chlorodendrales</taxon>
        <taxon>Chlorodendraceae</taxon>
        <taxon>Tetraselmis</taxon>
    </lineage>
</organism>
<keyword evidence="4 7" id="KW-0472">Membrane</keyword>
<reference evidence="8" key="1">
    <citation type="submission" date="2014-05" db="EMBL/GenBank/DDBJ databases">
        <title>The transcriptome of the halophilic microalga Tetraselmis sp. GSL018 isolated from the Great Salt Lake, Utah.</title>
        <authorList>
            <person name="Jinkerson R.E."/>
            <person name="D'Adamo S."/>
            <person name="Posewitz M.C."/>
        </authorList>
    </citation>
    <scope>NUCLEOTIDE SEQUENCE</scope>
    <source>
        <strain evidence="8">GSL018</strain>
    </source>
</reference>
<dbReference type="Gene3D" id="1.20.1080.10">
    <property type="entry name" value="Glycerol uptake facilitator protein"/>
    <property type="match status" value="1"/>
</dbReference>
<evidence type="ECO:0000256" key="5">
    <source>
        <dbReference type="ARBA" id="ARBA00049660"/>
    </source>
</evidence>
<comment type="subcellular location">
    <subcellularLocation>
        <location evidence="1">Membrane</location>
        <topology evidence="1">Multi-pass membrane protein</topology>
    </subcellularLocation>
</comment>
<feature type="region of interest" description="Disordered" evidence="6">
    <location>
        <begin position="105"/>
        <end position="132"/>
    </location>
</feature>
<dbReference type="GO" id="GO:0015499">
    <property type="term" value="F:formate transmembrane transporter activity"/>
    <property type="evidence" value="ECO:0007669"/>
    <property type="project" value="TreeGrafter"/>
</dbReference>
<dbReference type="EMBL" id="GBEZ01006105">
    <property type="protein sequence ID" value="JAC79268.1"/>
    <property type="molecule type" value="Transcribed_RNA"/>
</dbReference>
<feature type="transmembrane region" description="Helical" evidence="7">
    <location>
        <begin position="252"/>
        <end position="276"/>
    </location>
</feature>
<keyword evidence="2 7" id="KW-0812">Transmembrane</keyword>
<evidence type="ECO:0000256" key="2">
    <source>
        <dbReference type="ARBA" id="ARBA00022692"/>
    </source>
</evidence>
<feature type="transmembrane region" description="Helical" evidence="7">
    <location>
        <begin position="296"/>
        <end position="318"/>
    </location>
</feature>
<feature type="transmembrane region" description="Helical" evidence="7">
    <location>
        <begin position="166"/>
        <end position="189"/>
    </location>
</feature>
<dbReference type="InterPro" id="IPR023271">
    <property type="entry name" value="Aquaporin-like"/>
</dbReference>
<accession>A0A061S4U5</accession>
<name>A0A061S4U5_9CHLO</name>
<dbReference type="Pfam" id="PF01226">
    <property type="entry name" value="Form_Nir_trans"/>
    <property type="match status" value="1"/>
</dbReference>
<feature type="transmembrane region" description="Helical" evidence="7">
    <location>
        <begin position="330"/>
        <end position="352"/>
    </location>
</feature>
<dbReference type="GO" id="GO:0005886">
    <property type="term" value="C:plasma membrane"/>
    <property type="evidence" value="ECO:0007669"/>
    <property type="project" value="TreeGrafter"/>
</dbReference>
<sequence>MNIDIEKGNRAADTAGNSLLSAQPVAEAAEGISDRGTTNGIGEDVGQDCPSRTSPCKQQHLDGTVVLYPIPPKSHAPALGASPSAAVAASDLSFSTRRVSCTPEAYDSDTHSIRNHKELPPGPPTKFAPSTQGRVGVELTDGAVKMVQTSIDSGYGKVMYQRWQNAINGVLGGAFIALGFFLACVVAGGCPGLAADLPGLRKLLLGITFPFGLCMIILTGTELVTSSFSTVGAAWFAGALRGQNLRAATNIALIYVTNFLGALLVAGLAHSSMVLSEDPYRSYVVSVAEHKVHQPAYTAIIKGIVCNWLVSLAVFLSVAAQDVPGKFLGIWPPICAFVTLGMDHCVANMWVLPLGMMLGADYSVGDMFVHNLIPVTFGNIIGSQLCSMVFNVRFRRTVFDLRAKD</sequence>
<feature type="region of interest" description="Disordered" evidence="6">
    <location>
        <begin position="27"/>
        <end position="57"/>
    </location>
</feature>
<feature type="transmembrane region" description="Helical" evidence="7">
    <location>
        <begin position="372"/>
        <end position="392"/>
    </location>
</feature>
<evidence type="ECO:0000256" key="6">
    <source>
        <dbReference type="SAM" id="MobiDB-lite"/>
    </source>
</evidence>
<comment type="similarity">
    <text evidence="5">Belongs to the FNT transporter (TC 1.A.16) family.</text>
</comment>
<feature type="transmembrane region" description="Helical" evidence="7">
    <location>
        <begin position="209"/>
        <end position="240"/>
    </location>
</feature>
<evidence type="ECO:0000313" key="8">
    <source>
        <dbReference type="EMBL" id="JAC79268.1"/>
    </source>
</evidence>
<protein>
    <submittedName>
        <fullName evidence="8">Formate nitrite transporter</fullName>
    </submittedName>
</protein>
<dbReference type="PANTHER" id="PTHR30520">
    <property type="entry name" value="FORMATE TRANSPORTER-RELATED"/>
    <property type="match status" value="1"/>
</dbReference>
<feature type="compositionally biased region" description="Basic and acidic residues" evidence="6">
    <location>
        <begin position="108"/>
        <end position="119"/>
    </location>
</feature>
<proteinExistence type="inferred from homology"/>
<evidence type="ECO:0000256" key="1">
    <source>
        <dbReference type="ARBA" id="ARBA00004141"/>
    </source>
</evidence>
<dbReference type="PANTHER" id="PTHR30520:SF6">
    <property type="entry name" value="FORMATE_NITRATE FAMILY TRANSPORTER (EUROFUNG)"/>
    <property type="match status" value="1"/>
</dbReference>
<evidence type="ECO:0000256" key="4">
    <source>
        <dbReference type="ARBA" id="ARBA00023136"/>
    </source>
</evidence>
<dbReference type="AlphaFoldDB" id="A0A061S4U5"/>
<dbReference type="InterPro" id="IPR000292">
    <property type="entry name" value="For/NO2_transpt"/>
</dbReference>
<evidence type="ECO:0000256" key="7">
    <source>
        <dbReference type="SAM" id="Phobius"/>
    </source>
</evidence>
<evidence type="ECO:0000256" key="3">
    <source>
        <dbReference type="ARBA" id="ARBA00022989"/>
    </source>
</evidence>